<dbReference type="Gene3D" id="3.30.420.310">
    <property type="entry name" value="2-keto-3-deoxy-galactonokinase, C-terminal domain"/>
    <property type="match status" value="1"/>
</dbReference>
<proteinExistence type="predicted"/>
<dbReference type="GO" id="GO:0034194">
    <property type="term" value="P:D-galactonate catabolic process"/>
    <property type="evidence" value="ECO:0007669"/>
    <property type="project" value="InterPro"/>
</dbReference>
<dbReference type="AlphaFoldDB" id="A0A1E5XQ57"/>
<dbReference type="RefSeq" id="WP_069910075.1">
    <property type="nucleotide sequence ID" value="NZ_LAJE02000189.1"/>
</dbReference>
<dbReference type="Gene3D" id="3.30.420.300">
    <property type="entry name" value="2-keto-3-deoxy-galactonokinase, substrate binding domain"/>
    <property type="match status" value="1"/>
</dbReference>
<evidence type="ECO:0000313" key="2">
    <source>
        <dbReference type="Proteomes" id="UP000095463"/>
    </source>
</evidence>
<keyword evidence="2" id="KW-1185">Reference proteome</keyword>
<dbReference type="InterPro" id="IPR007729">
    <property type="entry name" value="DGOK"/>
</dbReference>
<accession>A0A1E5XQ57</accession>
<reference evidence="1 2" key="1">
    <citation type="journal article" date="2015" name="Genome Announc.">
        <title>Genome Assemblies of Three Soil-Associated Devosia species: D. insulae, D. limi, and D. soli.</title>
        <authorList>
            <person name="Hassan Y.I."/>
            <person name="Lepp D."/>
            <person name="Zhou T."/>
        </authorList>
    </citation>
    <scope>NUCLEOTIDE SEQUENCE [LARGE SCALE GENOMIC DNA]</scope>
    <source>
        <strain evidence="1 2">DS-56</strain>
    </source>
</reference>
<dbReference type="EMBL" id="LAJE02000189">
    <property type="protein sequence ID" value="OEO30728.1"/>
    <property type="molecule type" value="Genomic_DNA"/>
</dbReference>
<evidence type="ECO:0000313" key="1">
    <source>
        <dbReference type="EMBL" id="OEO30728.1"/>
    </source>
</evidence>
<dbReference type="InterPro" id="IPR042258">
    <property type="entry name" value="DGOK_N"/>
</dbReference>
<dbReference type="Proteomes" id="UP000095463">
    <property type="component" value="Unassembled WGS sequence"/>
</dbReference>
<organism evidence="1 2">
    <name type="scientific">Devosia insulae DS-56</name>
    <dbReference type="NCBI Taxonomy" id="1116389"/>
    <lineage>
        <taxon>Bacteria</taxon>
        <taxon>Pseudomonadati</taxon>
        <taxon>Pseudomonadota</taxon>
        <taxon>Alphaproteobacteria</taxon>
        <taxon>Hyphomicrobiales</taxon>
        <taxon>Devosiaceae</taxon>
        <taxon>Devosia</taxon>
    </lineage>
</organism>
<evidence type="ECO:0008006" key="3">
    <source>
        <dbReference type="Google" id="ProtNLM"/>
    </source>
</evidence>
<dbReference type="GO" id="GO:0008671">
    <property type="term" value="F:2-dehydro-3-deoxygalactonokinase activity"/>
    <property type="evidence" value="ECO:0007669"/>
    <property type="project" value="InterPro"/>
</dbReference>
<name>A0A1E5XQ57_9HYPH</name>
<protein>
    <recommendedName>
        <fullName evidence="3">2-dehydro-3-deoxygalactonokinase</fullName>
    </recommendedName>
</protein>
<sequence>MQIYVEWTSASFAADLIDAAGAVVAEIRQPFGVNQVKDGAFEARFLEFVPADWRRRATRAYLSGMITGRGGWLETSFAPAPAGLAEIAAQGKRLVVDGLPLLFLCGVSVDDPLPDVMRGEELKAIAAAGGHPAATVILPGAHTKYVAVEAGRITRLATYMGGETAALLRRDSLVSRLIPVGAAITDAGFELGLATAWSGEIAGGLLRRLFSARSLVLFERLPRADIAGYIAGLVTGAEILEAEAEWSLGSVPVLVLGGSPDAVRYTRALSRRGITAAAARIDIGSTIAALPAPALLPA</sequence>
<dbReference type="OrthoDB" id="256574at2"/>
<gene>
    <name evidence="1" type="ORF">VW23_019890</name>
</gene>
<dbReference type="Pfam" id="PF05035">
    <property type="entry name" value="DGOK"/>
    <property type="match status" value="1"/>
</dbReference>
<dbReference type="InterPro" id="IPR042257">
    <property type="entry name" value="DGOK_C"/>
</dbReference>
<comment type="caution">
    <text evidence="1">The sequence shown here is derived from an EMBL/GenBank/DDBJ whole genome shotgun (WGS) entry which is preliminary data.</text>
</comment>